<evidence type="ECO:0000256" key="3">
    <source>
        <dbReference type="ARBA" id="ARBA00022989"/>
    </source>
</evidence>
<accession>W6K1L9</accession>
<keyword evidence="3 5" id="KW-1133">Transmembrane helix</keyword>
<gene>
    <name evidence="6" type="ORF">BN11_4980005</name>
</gene>
<evidence type="ECO:0000313" key="7">
    <source>
        <dbReference type="Proteomes" id="UP000035763"/>
    </source>
</evidence>
<evidence type="ECO:0000256" key="5">
    <source>
        <dbReference type="SAM" id="Phobius"/>
    </source>
</evidence>
<feature type="transmembrane region" description="Helical" evidence="5">
    <location>
        <begin position="20"/>
        <end position="38"/>
    </location>
</feature>
<dbReference type="AlphaFoldDB" id="W6K1L9"/>
<evidence type="ECO:0008006" key="8">
    <source>
        <dbReference type="Google" id="ProtNLM"/>
    </source>
</evidence>
<feature type="transmembrane region" description="Helical" evidence="5">
    <location>
        <begin position="105"/>
        <end position="123"/>
    </location>
</feature>
<name>W6K1L9_9MICO</name>
<comment type="subcellular location">
    <subcellularLocation>
        <location evidence="1">Membrane</location>
        <topology evidence="1">Multi-pass membrane protein</topology>
    </subcellularLocation>
</comment>
<dbReference type="STRING" id="1193182.BN11_4980005"/>
<keyword evidence="7" id="KW-1185">Reference proteome</keyword>
<evidence type="ECO:0000313" key="6">
    <source>
        <dbReference type="EMBL" id="CCH74931.1"/>
    </source>
</evidence>
<dbReference type="InterPro" id="IPR032808">
    <property type="entry name" value="DoxX"/>
</dbReference>
<feature type="transmembrane region" description="Helical" evidence="5">
    <location>
        <begin position="58"/>
        <end position="75"/>
    </location>
</feature>
<reference evidence="6 7" key="1">
    <citation type="journal article" date="2013" name="ISME J.">
        <title>A metabolic model for members of the genus Tetrasphaera involved in enhanced biological phosphorus removal.</title>
        <authorList>
            <person name="Kristiansen R."/>
            <person name="Nguyen H.T.T."/>
            <person name="Saunders A.M."/>
            <person name="Nielsen J.L."/>
            <person name="Wimmer R."/>
            <person name="Le V.Q."/>
            <person name="McIlroy S.J."/>
            <person name="Petrovski S."/>
            <person name="Seviour R.J."/>
            <person name="Calteau A."/>
            <person name="Nielsen K.L."/>
            <person name="Nielsen P.H."/>
        </authorList>
    </citation>
    <scope>NUCLEOTIDE SEQUENCE [LARGE SCALE GENOMIC DNA]</scope>
    <source>
        <strain evidence="6 7">Ben110</strain>
    </source>
</reference>
<dbReference type="OrthoDB" id="3576439at2"/>
<dbReference type="GO" id="GO:0016020">
    <property type="term" value="C:membrane"/>
    <property type="evidence" value="ECO:0007669"/>
    <property type="project" value="UniProtKB-SubCell"/>
</dbReference>
<comment type="caution">
    <text evidence="6">The sequence shown here is derived from an EMBL/GenBank/DDBJ whole genome shotgun (WGS) entry which is preliminary data.</text>
</comment>
<dbReference type="Pfam" id="PF13564">
    <property type="entry name" value="DoxX_2"/>
    <property type="match status" value="1"/>
</dbReference>
<evidence type="ECO:0000256" key="2">
    <source>
        <dbReference type="ARBA" id="ARBA00022692"/>
    </source>
</evidence>
<sequence length="134" mass="13871">MTATVGTTPDTPSRTRSASVLAGLRLLVAAQFAVGGALKLAGAHVMVQMFADIGAGDWLRYLVGAAEVLGAIGLLVTRVSRLAAAGLAILVLGAAAARMTALGGAPVIEILLIAILVLMTRPLDSWRRRRRAEE</sequence>
<dbReference type="RefSeq" id="WP_053084201.1">
    <property type="nucleotide sequence ID" value="NZ_HG764815.1"/>
</dbReference>
<proteinExistence type="predicted"/>
<evidence type="ECO:0000256" key="4">
    <source>
        <dbReference type="ARBA" id="ARBA00023136"/>
    </source>
</evidence>
<protein>
    <recommendedName>
        <fullName evidence="8">DoxX family protein</fullName>
    </recommendedName>
</protein>
<dbReference type="Proteomes" id="UP000035763">
    <property type="component" value="Unassembled WGS sequence"/>
</dbReference>
<dbReference type="EMBL" id="CAJA01000443">
    <property type="protein sequence ID" value="CCH74931.1"/>
    <property type="molecule type" value="Genomic_DNA"/>
</dbReference>
<organism evidence="6 7">
    <name type="scientific">Nostocoides australiense Ben110</name>
    <dbReference type="NCBI Taxonomy" id="1193182"/>
    <lineage>
        <taxon>Bacteria</taxon>
        <taxon>Bacillati</taxon>
        <taxon>Actinomycetota</taxon>
        <taxon>Actinomycetes</taxon>
        <taxon>Micrococcales</taxon>
        <taxon>Intrasporangiaceae</taxon>
        <taxon>Nostocoides</taxon>
    </lineage>
</organism>
<evidence type="ECO:0000256" key="1">
    <source>
        <dbReference type="ARBA" id="ARBA00004141"/>
    </source>
</evidence>
<keyword evidence="2 5" id="KW-0812">Transmembrane</keyword>
<feature type="transmembrane region" description="Helical" evidence="5">
    <location>
        <begin position="82"/>
        <end position="99"/>
    </location>
</feature>
<keyword evidence="4 5" id="KW-0472">Membrane</keyword>